<dbReference type="EMBL" id="KF861510">
    <property type="protein sequence ID" value="AHG23834.1"/>
    <property type="molecule type" value="Genomic_DNA"/>
</dbReference>
<name>W0LMR2_9CAUD</name>
<proteinExistence type="predicted"/>
<organism evidence="1 2">
    <name type="scientific">Mycobacterium phage EagleEye</name>
    <dbReference type="NCBI Taxonomy" id="1429759"/>
    <lineage>
        <taxon>Viruses</taxon>
        <taxon>Duplodnaviria</taxon>
        <taxon>Heunggongvirae</taxon>
        <taxon>Uroviricota</taxon>
        <taxon>Caudoviricetes</taxon>
        <taxon>Eagleeyevirus</taxon>
        <taxon>Eagleeyevirus eagleeye</taxon>
    </lineage>
</organism>
<evidence type="ECO:0000313" key="1">
    <source>
        <dbReference type="EMBL" id="AHG23834.1"/>
    </source>
</evidence>
<evidence type="ECO:0000313" key="2">
    <source>
        <dbReference type="Proteomes" id="UP000019119"/>
    </source>
</evidence>
<keyword evidence="2" id="KW-1185">Reference proteome</keyword>
<dbReference type="RefSeq" id="YP_009005796.1">
    <property type="nucleotide sequence ID" value="NC_023564.1"/>
</dbReference>
<dbReference type="OrthoDB" id="23652at10239"/>
<dbReference type="GeneID" id="18502816"/>
<gene>
    <name evidence="1" type="primary">54</name>
    <name evidence="1" type="ORF">PBI_EAGLEEYE_54</name>
</gene>
<sequence>MKVGDKVTVERDEEKYPDRGTWSWFRGKKGVITGIAGSEIGVSFSGGSSADAYFKPYELTERNK</sequence>
<accession>W0LMR2</accession>
<reference evidence="1 2" key="1">
    <citation type="submission" date="2013-11" db="EMBL/GenBank/DDBJ databases">
        <authorList>
            <person name="Awa H."/>
            <person name="Bernal J.T."/>
            <person name="Coelho R.E."/>
            <person name="Culpepper S.C."/>
            <person name="Devaraju V.S."/>
            <person name="Higgins R.T."/>
            <person name="Husein A.J."/>
            <person name="Johnston E.M."/>
            <person name="Jung J.A."/>
            <person name="Kanani-Hendijani T.A."/>
            <person name="Knapp R.E."/>
            <person name="Lepiocha N."/>
            <person name="McCarter A.J."/>
            <person name="Merlau P.R."/>
            <person name="Monfared M.S."/>
            <person name="Olney H.P."/>
            <person name="Pineda M.R."/>
            <person name="Pizzini S.E."/>
            <person name="Roberson D.J."/>
            <person name="Rodriguez J."/>
            <person name="Simpson N.A."/>
            <person name="Stevens S.C."/>
            <person name="Stroub-Tahmassi C.A."/>
            <person name="Syed N."/>
            <person name="Torres S.E."/>
            <person name="Townsend C.W."/>
            <person name="White X.E."/>
            <person name="Willette C.E."/>
            <person name="Deming K.E."/>
            <person name="Simon S.E."/>
            <person name="Benjamin R.C."/>
            <person name="Hughes L.E."/>
            <person name="Hale R.H."/>
            <person name="Lamson-Kim T."/>
            <person name="Visi D.H."/>
            <person name="Allen M.S."/>
            <person name="Bradley K.W."/>
            <person name="Clarke D.Q."/>
            <person name="Lewis M.F."/>
            <person name="Barker L.P."/>
            <person name="Bailey C."/>
            <person name="Asai D.J."/>
            <person name="Garber M.L."/>
            <person name="Bowman C.A."/>
            <person name="Russell D.A."/>
            <person name="Pope W.H."/>
            <person name="Jacobs-Sera D."/>
            <person name="Hendrix R.W."/>
            <person name="Hatfull G.F."/>
        </authorList>
    </citation>
    <scope>NUCLEOTIDE SEQUENCE [LARGE SCALE GENOMIC DNA]</scope>
</reference>
<dbReference type="KEGG" id="vg:18502816"/>
<protein>
    <submittedName>
        <fullName evidence="1">Uncharacterized protein</fullName>
    </submittedName>
</protein>
<dbReference type="Proteomes" id="UP000019119">
    <property type="component" value="Segment"/>
</dbReference>